<protein>
    <submittedName>
        <fullName evidence="4">NLR family CARD domain-containing protein 4-like</fullName>
    </submittedName>
</protein>
<dbReference type="AlphaFoldDB" id="A0A9J7LB56"/>
<dbReference type="PANTHER" id="PTHR46844:SF1">
    <property type="entry name" value="SLR5058 PROTEIN"/>
    <property type="match status" value="1"/>
</dbReference>
<dbReference type="SUPFAM" id="SSF52540">
    <property type="entry name" value="P-loop containing nucleoside triphosphate hydrolases"/>
    <property type="match status" value="1"/>
</dbReference>
<name>A0A9J7LB56_BRAFL</name>
<evidence type="ECO:0000313" key="3">
    <source>
        <dbReference type="Proteomes" id="UP000001554"/>
    </source>
</evidence>
<dbReference type="GO" id="GO:0042981">
    <property type="term" value="P:regulation of apoptotic process"/>
    <property type="evidence" value="ECO:0007669"/>
    <property type="project" value="InterPro"/>
</dbReference>
<dbReference type="Pfam" id="PF01335">
    <property type="entry name" value="DED"/>
    <property type="match status" value="1"/>
</dbReference>
<dbReference type="Proteomes" id="UP000001554">
    <property type="component" value="Chromosome 6"/>
</dbReference>
<feature type="domain" description="DED" evidence="1">
    <location>
        <begin position="6"/>
        <end position="85"/>
    </location>
</feature>
<feature type="domain" description="NACHT" evidence="2">
    <location>
        <begin position="170"/>
        <end position="287"/>
    </location>
</feature>
<dbReference type="PANTHER" id="PTHR46844">
    <property type="entry name" value="SLR5058 PROTEIN"/>
    <property type="match status" value="1"/>
</dbReference>
<dbReference type="OrthoDB" id="120976at2759"/>
<dbReference type="KEGG" id="bfo:118417431"/>
<proteinExistence type="predicted"/>
<organism evidence="3 4">
    <name type="scientific">Branchiostoma floridae</name>
    <name type="common">Florida lancelet</name>
    <name type="synonym">Amphioxus</name>
    <dbReference type="NCBI Taxonomy" id="7739"/>
    <lineage>
        <taxon>Eukaryota</taxon>
        <taxon>Metazoa</taxon>
        <taxon>Chordata</taxon>
        <taxon>Cephalochordata</taxon>
        <taxon>Leptocardii</taxon>
        <taxon>Amphioxiformes</taxon>
        <taxon>Branchiostomatidae</taxon>
        <taxon>Branchiostoma</taxon>
    </lineage>
</organism>
<dbReference type="SUPFAM" id="SSF47986">
    <property type="entry name" value="DEATH domain"/>
    <property type="match status" value="1"/>
</dbReference>
<dbReference type="CDD" id="cd00045">
    <property type="entry name" value="DED"/>
    <property type="match status" value="1"/>
</dbReference>
<reference evidence="3" key="1">
    <citation type="journal article" date="2020" name="Nat. Ecol. Evol.">
        <title>Deeply conserved synteny resolves early events in vertebrate evolution.</title>
        <authorList>
            <person name="Simakov O."/>
            <person name="Marletaz F."/>
            <person name="Yue J.X."/>
            <person name="O'Connell B."/>
            <person name="Jenkins J."/>
            <person name="Brandt A."/>
            <person name="Calef R."/>
            <person name="Tung C.H."/>
            <person name="Huang T.K."/>
            <person name="Schmutz J."/>
            <person name="Satoh N."/>
            <person name="Yu J.K."/>
            <person name="Putnam N.H."/>
            <person name="Green R.E."/>
            <person name="Rokhsar D.S."/>
        </authorList>
    </citation>
    <scope>NUCLEOTIDE SEQUENCE [LARGE SCALE GENOMIC DNA]</scope>
    <source>
        <strain evidence="3">S238N-H82</strain>
    </source>
</reference>
<dbReference type="OMA" id="FFLEIRH"/>
<dbReference type="InterPro" id="IPR001875">
    <property type="entry name" value="DED_dom"/>
</dbReference>
<keyword evidence="3" id="KW-1185">Reference proteome</keyword>
<evidence type="ECO:0000259" key="2">
    <source>
        <dbReference type="PROSITE" id="PS50837"/>
    </source>
</evidence>
<dbReference type="InterPro" id="IPR011029">
    <property type="entry name" value="DEATH-like_dom_sf"/>
</dbReference>
<sequence>MTELSHRTRLYKKIEDNLSDDDVRSLKAMLVADEHLGQARVENATPLEIMNMLEADNKVGKGNLALLVDLLKALGKTKLAEEAEDVAKWEGTGGPSCTIENVISCLKDLYAREHARVRPLPWCEDLNLPLGEVFTNLRHQRRGDRGRFQDTDTIVSLADIFKKTEAKDVRRIRVEGDPGIGKSCSCQKLAHDWSSGKLNIFKAVFFLEIRHMSGKVKDAIFEQLLPEDTNMTPDHLWSYIQENQDDVLFILDGLDELSQTAREVTDVVALIQGKILRNCHVLVTSRPYHCVKDLEKCDEFYKIIGYSKDDCVEFIQKYFTETPECAGKLVEEVNCNQNLSEIVVNPLNNVLICIVWEDNEGKLPSSPDELYQMIVYSISKRYCTKNSIPLEGGEIAPTVEGALRALGKLSWEGLEQDQLQFNINDIKEKFGNNADDMLAIGLLTRDNSFSRIKHSCFCAFLHKTFQEYMAAYYISDLVKKGSKGENGKECLRSLFGMTVATASNVDMELMSANRERYREVQNMLLSILGDTSGPLFEMFAEELRKDECKREDSDLLSFFCIMFLGRSCKAGRTSCRLAEIVAPCLSHITNDVSKHDASKSFKYDQAEWIDGLIQVVRCQRTFAVNPDLRSIRHLTVSCDEMCGMVLQQRQLDILENSLSDCDAISCVTLLQSTLYIPIVTSEGREQNLADIDD</sequence>
<gene>
    <name evidence="4" type="primary">LOC118417431</name>
</gene>
<dbReference type="Gene3D" id="3.40.50.300">
    <property type="entry name" value="P-loop containing nucleotide triphosphate hydrolases"/>
    <property type="match status" value="1"/>
</dbReference>
<dbReference type="GeneID" id="118417431"/>
<dbReference type="Gene3D" id="1.10.533.10">
    <property type="entry name" value="Death Domain, Fas"/>
    <property type="match status" value="1"/>
</dbReference>
<reference evidence="4" key="2">
    <citation type="submission" date="2025-08" db="UniProtKB">
        <authorList>
            <consortium name="RefSeq"/>
        </authorList>
    </citation>
    <scope>IDENTIFICATION</scope>
    <source>
        <strain evidence="4">S238N-H82</strain>
        <tissue evidence="4">Testes</tissue>
    </source>
</reference>
<dbReference type="PROSITE" id="PS50837">
    <property type="entry name" value="NACHT"/>
    <property type="match status" value="1"/>
</dbReference>
<dbReference type="PROSITE" id="PS50168">
    <property type="entry name" value="DED"/>
    <property type="match status" value="1"/>
</dbReference>
<evidence type="ECO:0000259" key="1">
    <source>
        <dbReference type="PROSITE" id="PS50168"/>
    </source>
</evidence>
<dbReference type="InterPro" id="IPR027417">
    <property type="entry name" value="P-loop_NTPase"/>
</dbReference>
<dbReference type="InterPro" id="IPR007111">
    <property type="entry name" value="NACHT_NTPase"/>
</dbReference>
<dbReference type="RefSeq" id="XP_035678885.1">
    <property type="nucleotide sequence ID" value="XM_035822992.1"/>
</dbReference>
<evidence type="ECO:0000313" key="4">
    <source>
        <dbReference type="RefSeq" id="XP_035678885.1"/>
    </source>
</evidence>
<dbReference type="Pfam" id="PF05729">
    <property type="entry name" value="NACHT"/>
    <property type="match status" value="1"/>
</dbReference>
<accession>A0A9J7LB56</accession>